<dbReference type="PANTHER" id="PTHR23523">
    <property type="match status" value="1"/>
</dbReference>
<dbReference type="RefSeq" id="WP_307272578.1">
    <property type="nucleotide sequence ID" value="NZ_JAUSVX010000004.1"/>
</dbReference>
<proteinExistence type="predicted"/>
<reference evidence="5 6" key="1">
    <citation type="submission" date="2023-07" db="EMBL/GenBank/DDBJ databases">
        <title>Genomic Encyclopedia of Type Strains, Phase IV (KMG-IV): sequencing the most valuable type-strain genomes for metagenomic binning, comparative biology and taxonomic classification.</title>
        <authorList>
            <person name="Goeker M."/>
        </authorList>
    </citation>
    <scope>NUCLEOTIDE SEQUENCE [LARGE SCALE GENOMIC DNA]</scope>
    <source>
        <strain evidence="5 6">DSM 19619</strain>
    </source>
</reference>
<evidence type="ECO:0000256" key="3">
    <source>
        <dbReference type="ARBA" id="ARBA00023136"/>
    </source>
</evidence>
<feature type="transmembrane region" description="Helical" evidence="4">
    <location>
        <begin position="304"/>
        <end position="323"/>
    </location>
</feature>
<gene>
    <name evidence="5" type="ORF">QO011_002690</name>
</gene>
<keyword evidence="2 4" id="KW-1133">Transmembrane helix</keyword>
<dbReference type="PANTHER" id="PTHR23523:SF2">
    <property type="entry name" value="2-NITROIMIDAZOLE TRANSPORTER"/>
    <property type="match status" value="1"/>
</dbReference>
<evidence type="ECO:0000256" key="1">
    <source>
        <dbReference type="ARBA" id="ARBA00022692"/>
    </source>
</evidence>
<evidence type="ECO:0000256" key="4">
    <source>
        <dbReference type="SAM" id="Phobius"/>
    </source>
</evidence>
<keyword evidence="3 4" id="KW-0472">Membrane</keyword>
<keyword evidence="6" id="KW-1185">Reference proteome</keyword>
<feature type="transmembrane region" description="Helical" evidence="4">
    <location>
        <begin position="366"/>
        <end position="388"/>
    </location>
</feature>
<comment type="caution">
    <text evidence="5">The sequence shown here is derived from an EMBL/GenBank/DDBJ whole genome shotgun (WGS) entry which is preliminary data.</text>
</comment>
<name>A0ABU0J5Y6_9HYPH</name>
<keyword evidence="1 4" id="KW-0812">Transmembrane</keyword>
<feature type="transmembrane region" description="Helical" evidence="4">
    <location>
        <begin position="82"/>
        <end position="100"/>
    </location>
</feature>
<feature type="transmembrane region" description="Helical" evidence="4">
    <location>
        <begin position="106"/>
        <end position="124"/>
    </location>
</feature>
<protein>
    <submittedName>
        <fullName evidence="5">CP family cyanate transporter-like MFS transporter</fullName>
    </submittedName>
</protein>
<evidence type="ECO:0000313" key="6">
    <source>
        <dbReference type="Proteomes" id="UP001242480"/>
    </source>
</evidence>
<accession>A0ABU0J5Y6</accession>
<feature type="transmembrane region" description="Helical" evidence="4">
    <location>
        <begin position="136"/>
        <end position="159"/>
    </location>
</feature>
<evidence type="ECO:0000313" key="5">
    <source>
        <dbReference type="EMBL" id="MDQ0469674.1"/>
    </source>
</evidence>
<dbReference type="InterPro" id="IPR011701">
    <property type="entry name" value="MFS"/>
</dbReference>
<dbReference type="EMBL" id="JAUSVX010000004">
    <property type="protein sequence ID" value="MDQ0469674.1"/>
    <property type="molecule type" value="Genomic_DNA"/>
</dbReference>
<sequence length="398" mass="39911">MKTNNAAHERMAGRALLVTGILLIAAGLRAPFTGVPPVLDMIRASFDLGPAGAGVLTALPLLAFALVSPFAGLVAREYGLERTLAGALVLIAGGIALRSLGPVWCLFLGTLAIGAGIAVGNVLLPSLVKRDFPHGIAGLTGAYAVTMGVAAALASAFVVPLAGVAGWPLALGAMIVLPAAALASWLPQLGRHTPPAKGTAAPPHGGPVWRSALAWQVTAFMGLNSFLYYVLVGWLPAILIDAGYSAGEAGSLHGVMQLAGAAPGFVLGPLVARARDQTGIALAVSALTALGLAGLLVLPGWAVLWAASFGAGTGAAVALSLMFMSLRAASAQQAAALSGMAQCVGYLLASSGPPLVGWLHDGSGGWVLPLTGCLILCLAMAAAGMLAGRDRHIVPHPR</sequence>
<organism evidence="5 6">
    <name type="scientific">Labrys wisconsinensis</name>
    <dbReference type="NCBI Taxonomy" id="425677"/>
    <lineage>
        <taxon>Bacteria</taxon>
        <taxon>Pseudomonadati</taxon>
        <taxon>Pseudomonadota</taxon>
        <taxon>Alphaproteobacteria</taxon>
        <taxon>Hyphomicrobiales</taxon>
        <taxon>Xanthobacteraceae</taxon>
        <taxon>Labrys</taxon>
    </lineage>
</organism>
<dbReference type="SUPFAM" id="SSF103473">
    <property type="entry name" value="MFS general substrate transporter"/>
    <property type="match status" value="1"/>
</dbReference>
<dbReference type="Pfam" id="PF07690">
    <property type="entry name" value="MFS_1"/>
    <property type="match status" value="1"/>
</dbReference>
<dbReference type="Proteomes" id="UP001242480">
    <property type="component" value="Unassembled WGS sequence"/>
</dbReference>
<feature type="transmembrane region" description="Helical" evidence="4">
    <location>
        <begin position="226"/>
        <end position="246"/>
    </location>
</feature>
<evidence type="ECO:0000256" key="2">
    <source>
        <dbReference type="ARBA" id="ARBA00022989"/>
    </source>
</evidence>
<feature type="transmembrane region" description="Helical" evidence="4">
    <location>
        <begin position="252"/>
        <end position="272"/>
    </location>
</feature>
<dbReference type="Gene3D" id="1.20.1250.20">
    <property type="entry name" value="MFS general substrate transporter like domains"/>
    <property type="match status" value="1"/>
</dbReference>
<feature type="transmembrane region" description="Helical" evidence="4">
    <location>
        <begin position="335"/>
        <end position="360"/>
    </location>
</feature>
<dbReference type="InterPro" id="IPR036259">
    <property type="entry name" value="MFS_trans_sf"/>
</dbReference>
<dbReference type="InterPro" id="IPR052524">
    <property type="entry name" value="MFS_Cyanate_Porter"/>
</dbReference>
<feature type="transmembrane region" description="Helical" evidence="4">
    <location>
        <begin position="279"/>
        <end position="298"/>
    </location>
</feature>
<feature type="transmembrane region" description="Helical" evidence="4">
    <location>
        <begin position="165"/>
        <end position="186"/>
    </location>
</feature>
<feature type="transmembrane region" description="Helical" evidence="4">
    <location>
        <begin position="53"/>
        <end position="75"/>
    </location>
</feature>